<evidence type="ECO:0000313" key="2">
    <source>
        <dbReference type="EMBL" id="RCN56377.1"/>
    </source>
</evidence>
<evidence type="ECO:0000259" key="1">
    <source>
        <dbReference type="PROSITE" id="PS50887"/>
    </source>
</evidence>
<dbReference type="SMART" id="SM00267">
    <property type="entry name" value="GGDEF"/>
    <property type="match status" value="1"/>
</dbReference>
<dbReference type="SUPFAM" id="SSF55073">
    <property type="entry name" value="Nucleotide cyclase"/>
    <property type="match status" value="1"/>
</dbReference>
<dbReference type="Proteomes" id="UP000253250">
    <property type="component" value="Unassembled WGS sequence"/>
</dbReference>
<dbReference type="NCBIfam" id="TIGR00254">
    <property type="entry name" value="GGDEF"/>
    <property type="match status" value="1"/>
</dbReference>
<evidence type="ECO:0000313" key="3">
    <source>
        <dbReference type="Proteomes" id="UP000253250"/>
    </source>
</evidence>
<dbReference type="InterPro" id="IPR029787">
    <property type="entry name" value="Nucleotide_cyclase"/>
</dbReference>
<protein>
    <recommendedName>
        <fullName evidence="1">GGDEF domain-containing protein</fullName>
    </recommendedName>
</protein>
<name>A0A368HH53_9GAMM</name>
<keyword evidence="3" id="KW-1185">Reference proteome</keyword>
<dbReference type="PROSITE" id="PS50887">
    <property type="entry name" value="GGDEF"/>
    <property type="match status" value="1"/>
</dbReference>
<dbReference type="AlphaFoldDB" id="A0A368HH53"/>
<reference evidence="2 3" key="1">
    <citation type="submission" date="2018-02" db="EMBL/GenBank/DDBJ databases">
        <title>Insights into the biology of acidophilic members of the Acidiferrobacteraceae family derived from comparative genomic analyses.</title>
        <authorList>
            <person name="Issotta F."/>
            <person name="Thyssen C."/>
            <person name="Mena C."/>
            <person name="Moya A."/>
            <person name="Bellenberg S."/>
            <person name="Sproer C."/>
            <person name="Covarrubias P.C."/>
            <person name="Sand W."/>
            <person name="Quatrini R."/>
            <person name="Vera M."/>
        </authorList>
    </citation>
    <scope>NUCLEOTIDE SEQUENCE [LARGE SCALE GENOMIC DNA]</scope>
    <source>
        <strain evidence="3">m-1</strain>
    </source>
</reference>
<dbReference type="EMBL" id="PSYR01000002">
    <property type="protein sequence ID" value="RCN56377.1"/>
    <property type="molecule type" value="Genomic_DNA"/>
</dbReference>
<feature type="domain" description="GGDEF" evidence="1">
    <location>
        <begin position="1"/>
        <end position="121"/>
    </location>
</feature>
<gene>
    <name evidence="2" type="ORF">C4900_11135</name>
</gene>
<sequence length="147" mass="15893">MNDSYGYDAGDAFLLAIPKRLKETPRPDDTDSRHGGDAFFCLLMGIKEGQDAAIVTKNIIKAVQVPCVASVCELTVNTSIGISIYLRDGATVKALIKSANAAMYRAKQNKSGYSFRAAHHRSQPEQSVLVGDLVNEMSRPATMLCSP</sequence>
<dbReference type="InterPro" id="IPR000160">
    <property type="entry name" value="GGDEF_dom"/>
</dbReference>
<dbReference type="OrthoDB" id="5623169at2"/>
<dbReference type="InterPro" id="IPR052163">
    <property type="entry name" value="DGC-Regulatory_Protein"/>
</dbReference>
<dbReference type="PANTHER" id="PTHR46663">
    <property type="entry name" value="DIGUANYLATE CYCLASE DGCT-RELATED"/>
    <property type="match status" value="1"/>
</dbReference>
<comment type="caution">
    <text evidence="2">The sequence shown here is derived from an EMBL/GenBank/DDBJ whole genome shotgun (WGS) entry which is preliminary data.</text>
</comment>
<dbReference type="Pfam" id="PF00990">
    <property type="entry name" value="GGDEF"/>
    <property type="match status" value="1"/>
</dbReference>
<dbReference type="CDD" id="cd01949">
    <property type="entry name" value="GGDEF"/>
    <property type="match status" value="1"/>
</dbReference>
<dbReference type="Gene3D" id="3.30.70.270">
    <property type="match status" value="1"/>
</dbReference>
<dbReference type="RefSeq" id="WP_114283097.1">
    <property type="nucleotide sequence ID" value="NZ_PSYR01000002.1"/>
</dbReference>
<accession>A0A368HH53</accession>
<proteinExistence type="predicted"/>
<dbReference type="InterPro" id="IPR043128">
    <property type="entry name" value="Rev_trsase/Diguanyl_cyclase"/>
</dbReference>
<dbReference type="PANTHER" id="PTHR46663:SF3">
    <property type="entry name" value="SLL0267 PROTEIN"/>
    <property type="match status" value="1"/>
</dbReference>
<organism evidence="2 3">
    <name type="scientific">Acidiferrobacter thiooxydans</name>
    <dbReference type="NCBI Taxonomy" id="163359"/>
    <lineage>
        <taxon>Bacteria</taxon>
        <taxon>Pseudomonadati</taxon>
        <taxon>Pseudomonadota</taxon>
        <taxon>Gammaproteobacteria</taxon>
        <taxon>Acidiferrobacterales</taxon>
        <taxon>Acidiferrobacteraceae</taxon>
        <taxon>Acidiferrobacter</taxon>
    </lineage>
</organism>